<dbReference type="Gene3D" id="3.40.50.720">
    <property type="entry name" value="NAD(P)-binding Rossmann-like Domain"/>
    <property type="match status" value="1"/>
</dbReference>
<keyword evidence="2" id="KW-1185">Reference proteome</keyword>
<dbReference type="Pfam" id="PF13489">
    <property type="entry name" value="Methyltransf_23"/>
    <property type="match status" value="1"/>
</dbReference>
<evidence type="ECO:0000313" key="1">
    <source>
        <dbReference type="EMBL" id="CAG5079708.1"/>
    </source>
</evidence>
<dbReference type="PANTHER" id="PTHR43861">
    <property type="entry name" value="TRANS-ACONITATE 2-METHYLTRANSFERASE-RELATED"/>
    <property type="match status" value="1"/>
</dbReference>
<protein>
    <recommendedName>
        <fullName evidence="3">Class I SAM-dependent methyltransferase</fullName>
    </recommendedName>
</protein>
<dbReference type="AlphaFoldDB" id="A0A916JL89"/>
<name>A0A916JL89_9FLAO</name>
<evidence type="ECO:0008006" key="3">
    <source>
        <dbReference type="Google" id="ProtNLM"/>
    </source>
</evidence>
<proteinExistence type="predicted"/>
<evidence type="ECO:0000313" key="2">
    <source>
        <dbReference type="Proteomes" id="UP000683507"/>
    </source>
</evidence>
<dbReference type="Proteomes" id="UP000683507">
    <property type="component" value="Chromosome"/>
</dbReference>
<dbReference type="Gene3D" id="3.40.50.150">
    <property type="entry name" value="Vaccinia Virus protein VP39"/>
    <property type="match status" value="1"/>
</dbReference>
<sequence>MTESIDNIESCIVCGGSIWKSVFSKLNKIKLASGEQEFDQKIICCEKCGNSRVIFNRDYTDEKLSNYYKNVPRTPVSLEKIYENKEDPRVKNAINRVNFIKDHTKGKRLLEIGFGDGFTLLESVKQGFDCSGVDVTGDYDENILLLKDKGVQIHNEVFNQYKTEDKYDIVTAFLLLEHIKDPESFMEQIKGYLTEDGYIVLEVPDVKNYQRFYSETQLTFEHTYHYTIAVLESLMNKYGFELVCYQSPGVSYDFAMTCAFQRTSEPKPQHNIAGNGGVVIDYFNKYFDQMKRYGYLLREEFDAIVSCHDDLVVFGAGNFFETIVDFLGQECTEKVAYFVDETKSKNGKKFYGKIIQDLEYFAKDKPEAVLVASEMFGKQIKKKLIDLHPECNVFCIQDEINIKLKN</sequence>
<dbReference type="KEGG" id="ptan:CRYO30217_01027"/>
<gene>
    <name evidence="1" type="ORF">CRYO30217_01027</name>
</gene>
<dbReference type="PANTHER" id="PTHR43861:SF6">
    <property type="entry name" value="METHYLTRANSFERASE TYPE 11"/>
    <property type="match status" value="1"/>
</dbReference>
<dbReference type="EMBL" id="OU015584">
    <property type="protein sequence ID" value="CAG5079708.1"/>
    <property type="molecule type" value="Genomic_DNA"/>
</dbReference>
<accession>A0A916JL89</accession>
<dbReference type="SUPFAM" id="SSF53335">
    <property type="entry name" value="S-adenosyl-L-methionine-dependent methyltransferases"/>
    <property type="match status" value="1"/>
</dbReference>
<dbReference type="RefSeq" id="WP_258541246.1">
    <property type="nucleotide sequence ID" value="NZ_OU015584.1"/>
</dbReference>
<reference evidence="1" key="1">
    <citation type="submission" date="2021-04" db="EMBL/GenBank/DDBJ databases">
        <authorList>
            <person name="Rodrigo-Torres L."/>
            <person name="Arahal R. D."/>
            <person name="Lucena T."/>
        </authorList>
    </citation>
    <scope>NUCLEOTIDE SEQUENCE</scope>
    <source>
        <strain evidence="1">AS29M-1</strain>
    </source>
</reference>
<dbReference type="InterPro" id="IPR029063">
    <property type="entry name" value="SAM-dependent_MTases_sf"/>
</dbReference>
<organism evidence="1 2">
    <name type="scientific">Parvicella tangerina</name>
    <dbReference type="NCBI Taxonomy" id="2829795"/>
    <lineage>
        <taxon>Bacteria</taxon>
        <taxon>Pseudomonadati</taxon>
        <taxon>Bacteroidota</taxon>
        <taxon>Flavobacteriia</taxon>
        <taxon>Flavobacteriales</taxon>
        <taxon>Parvicellaceae</taxon>
        <taxon>Parvicella</taxon>
    </lineage>
</organism>